<dbReference type="Gene3D" id="3.30.70.270">
    <property type="match status" value="1"/>
</dbReference>
<dbReference type="CDD" id="cd01949">
    <property type="entry name" value="GGDEF"/>
    <property type="match status" value="1"/>
</dbReference>
<dbReference type="EMBL" id="CP042218">
    <property type="protein sequence ID" value="QDW67788.1"/>
    <property type="molecule type" value="Genomic_DNA"/>
</dbReference>
<evidence type="ECO:0000259" key="4">
    <source>
        <dbReference type="PROSITE" id="PS51833"/>
    </source>
</evidence>
<dbReference type="InterPro" id="IPR013976">
    <property type="entry name" value="HDOD"/>
</dbReference>
<dbReference type="GO" id="GO:0005886">
    <property type="term" value="C:plasma membrane"/>
    <property type="evidence" value="ECO:0007669"/>
    <property type="project" value="TreeGrafter"/>
</dbReference>
<dbReference type="PROSITE" id="PS51833">
    <property type="entry name" value="HDOD"/>
    <property type="match status" value="1"/>
</dbReference>
<keyword evidence="6" id="KW-1185">Reference proteome</keyword>
<dbReference type="NCBIfam" id="TIGR00254">
    <property type="entry name" value="GGDEF"/>
    <property type="match status" value="1"/>
</dbReference>
<dbReference type="KEGG" id="lug:FPZ22_01595"/>
<dbReference type="Pfam" id="PF00990">
    <property type="entry name" value="GGDEF"/>
    <property type="match status" value="1"/>
</dbReference>
<evidence type="ECO:0000313" key="6">
    <source>
        <dbReference type="Proteomes" id="UP000316584"/>
    </source>
</evidence>
<evidence type="ECO:0000256" key="1">
    <source>
        <dbReference type="ARBA" id="ARBA00001946"/>
    </source>
</evidence>
<dbReference type="PANTHER" id="PTHR45138:SF24">
    <property type="entry name" value="DIGUANYLATE CYCLASE DGCC-RELATED"/>
    <property type="match status" value="1"/>
</dbReference>
<dbReference type="OrthoDB" id="9803824at2"/>
<feature type="domain" description="GGDEF" evidence="3">
    <location>
        <begin position="354"/>
        <end position="490"/>
    </location>
</feature>
<proteinExistence type="predicted"/>
<dbReference type="AlphaFoldDB" id="A0A518N7A1"/>
<dbReference type="PANTHER" id="PTHR45138">
    <property type="entry name" value="REGULATORY COMPONENTS OF SENSORY TRANSDUCTION SYSTEM"/>
    <property type="match status" value="1"/>
</dbReference>
<dbReference type="FunFam" id="3.30.70.270:FF:000001">
    <property type="entry name" value="Diguanylate cyclase domain protein"/>
    <property type="match status" value="1"/>
</dbReference>
<dbReference type="GO" id="GO:0043709">
    <property type="term" value="P:cell adhesion involved in single-species biofilm formation"/>
    <property type="evidence" value="ECO:0007669"/>
    <property type="project" value="TreeGrafter"/>
</dbReference>
<accession>A0A518N7A1</accession>
<dbReference type="RefSeq" id="WP_144893830.1">
    <property type="nucleotide sequence ID" value="NZ_CP042218.1"/>
</dbReference>
<feature type="domain" description="HDOD" evidence="4">
    <location>
        <begin position="15"/>
        <end position="206"/>
    </location>
</feature>
<name>A0A518N7A1_9GAMM</name>
<dbReference type="InterPro" id="IPR050469">
    <property type="entry name" value="Diguanylate_Cyclase"/>
</dbReference>
<evidence type="ECO:0000313" key="5">
    <source>
        <dbReference type="EMBL" id="QDW67788.1"/>
    </source>
</evidence>
<dbReference type="PROSITE" id="PS50887">
    <property type="entry name" value="GGDEF"/>
    <property type="match status" value="1"/>
</dbReference>
<dbReference type="EC" id="2.7.7.65" evidence="2"/>
<organism evidence="5 6">
    <name type="scientific">Luteimonas granuli</name>
    <dbReference type="NCBI Taxonomy" id="1176533"/>
    <lineage>
        <taxon>Bacteria</taxon>
        <taxon>Pseudomonadati</taxon>
        <taxon>Pseudomonadota</taxon>
        <taxon>Gammaproteobacteria</taxon>
        <taxon>Lysobacterales</taxon>
        <taxon>Lysobacteraceae</taxon>
        <taxon>Luteimonas</taxon>
    </lineage>
</organism>
<protein>
    <recommendedName>
        <fullName evidence="2">diguanylate cyclase</fullName>
        <ecNumber evidence="2">2.7.7.65</ecNumber>
    </recommendedName>
</protein>
<dbReference type="SUPFAM" id="SSF109604">
    <property type="entry name" value="HD-domain/PDEase-like"/>
    <property type="match status" value="1"/>
</dbReference>
<dbReference type="Pfam" id="PF08668">
    <property type="entry name" value="HDOD"/>
    <property type="match status" value="1"/>
</dbReference>
<evidence type="ECO:0000259" key="3">
    <source>
        <dbReference type="PROSITE" id="PS50887"/>
    </source>
</evidence>
<dbReference type="SUPFAM" id="SSF55073">
    <property type="entry name" value="Nucleotide cyclase"/>
    <property type="match status" value="1"/>
</dbReference>
<reference evidence="5 6" key="1">
    <citation type="submission" date="2019-07" db="EMBL/GenBank/DDBJ databases">
        <title>Full genome sequence of Luteimonas sp. Gr-4.</title>
        <authorList>
            <person name="Im W.-T."/>
        </authorList>
    </citation>
    <scope>NUCLEOTIDE SEQUENCE [LARGE SCALE GENOMIC DNA]</scope>
    <source>
        <strain evidence="5 6">Gr-4</strain>
    </source>
</reference>
<dbReference type="GO" id="GO:0052621">
    <property type="term" value="F:diguanylate cyclase activity"/>
    <property type="evidence" value="ECO:0007669"/>
    <property type="project" value="UniProtKB-EC"/>
</dbReference>
<dbReference type="Gene3D" id="1.10.3210.10">
    <property type="entry name" value="Hypothetical protein af1432"/>
    <property type="match status" value="1"/>
</dbReference>
<dbReference type="InterPro" id="IPR000160">
    <property type="entry name" value="GGDEF_dom"/>
</dbReference>
<dbReference type="SMART" id="SM00267">
    <property type="entry name" value="GGDEF"/>
    <property type="match status" value="1"/>
</dbReference>
<dbReference type="InterPro" id="IPR029787">
    <property type="entry name" value="Nucleotide_cyclase"/>
</dbReference>
<gene>
    <name evidence="5" type="ORF">FPZ22_01595</name>
</gene>
<dbReference type="GO" id="GO:1902201">
    <property type="term" value="P:negative regulation of bacterial-type flagellum-dependent cell motility"/>
    <property type="evidence" value="ECO:0007669"/>
    <property type="project" value="TreeGrafter"/>
</dbReference>
<comment type="cofactor">
    <cofactor evidence="1">
        <name>Mg(2+)</name>
        <dbReference type="ChEBI" id="CHEBI:18420"/>
    </cofactor>
</comment>
<sequence length="490" mass="53887">MNRDLEATLRYCRDLFSPPAIALRIIEMARNPETDLAVIARTVSLDPALSQRLLRVSNSSLYAGRRKVETLNQAMTLLGLNATMTLALGFSLARDMRDSAGERAALWCRSVLGSLAARLLGVHVRIDRLEELMLAGLLQDIGAMALLKAIPERYAPLRARAPDNTALLALEREAFGCDHAEVGAWLARQWELPQYLQDAIAASEDPSAEDPFAACVIASGAIAELWLDRAGGASEARARALVQALPLHEGTTLDTVLAEMHASLPEISTLFETQIPHADHLDGLIAEARELLVMRNLRMIQSAAASRRDADKAAEHIRRLAEQARRDPLTGVYNRLEMDEALEREFALALELGQPLSVAFIDLDEFKRINDEHGHLVGDQVLRQFATSLQEMLRANDIVARYGGEEFLVVLGNSGQAAATMILQRILEQVRRLPMATVDDRPLYVTFSAGIATHDADTRFPDAGSILRAADEALYGAKRDGRNRVGRRPS</sequence>
<evidence type="ECO:0000256" key="2">
    <source>
        <dbReference type="ARBA" id="ARBA00012528"/>
    </source>
</evidence>
<dbReference type="InterPro" id="IPR043128">
    <property type="entry name" value="Rev_trsase/Diguanyl_cyclase"/>
</dbReference>
<dbReference type="Proteomes" id="UP000316584">
    <property type="component" value="Chromosome"/>
</dbReference>